<dbReference type="SMART" id="SM00028">
    <property type="entry name" value="TPR"/>
    <property type="match status" value="12"/>
</dbReference>
<dbReference type="OrthoDB" id="343875at2759"/>
<dbReference type="PROSITE" id="PS50005">
    <property type="entry name" value="TPR"/>
    <property type="match status" value="5"/>
</dbReference>
<proteinExistence type="predicted"/>
<dbReference type="SUPFAM" id="SSF81901">
    <property type="entry name" value="HCP-like"/>
    <property type="match status" value="1"/>
</dbReference>
<dbReference type="GO" id="GO:0006368">
    <property type="term" value="P:transcription elongation by RNA polymerase II"/>
    <property type="evidence" value="ECO:0007669"/>
    <property type="project" value="TreeGrafter"/>
</dbReference>
<feature type="compositionally biased region" description="Acidic residues" evidence="5">
    <location>
        <begin position="1121"/>
        <end position="1136"/>
    </location>
</feature>
<gene>
    <name evidence="6" type="ORF">TASK_LOCUS9357</name>
</gene>
<dbReference type="STRING" id="60517.A0A158RAH5"/>
<dbReference type="PANTHER" id="PTHR14027">
    <property type="entry name" value="RNA POLYMERASE-ASSOCIATED PROTEIN CTR9"/>
    <property type="match status" value="1"/>
</dbReference>
<evidence type="ECO:0000256" key="3">
    <source>
        <dbReference type="PROSITE-ProRule" id="PRU00339"/>
    </source>
</evidence>
<feature type="repeat" description="TPR" evidence="3">
    <location>
        <begin position="650"/>
        <end position="683"/>
    </location>
</feature>
<feature type="repeat" description="TPR" evidence="3">
    <location>
        <begin position="616"/>
        <end position="649"/>
    </location>
</feature>
<dbReference type="AlphaFoldDB" id="A0A158RAH5"/>
<feature type="compositionally biased region" description="Polar residues" evidence="5">
    <location>
        <begin position="1173"/>
        <end position="1186"/>
    </location>
</feature>
<evidence type="ECO:0000256" key="4">
    <source>
        <dbReference type="SAM" id="Coils"/>
    </source>
</evidence>
<sequence>MSVSDTNLTDFESVKSDTSASSSANAIEIPLRGGDEVIELDINQLPDGDEVINILTQEVAPLPVWINIALAYYKKKLFDDFEKVLEEAKQNVSNLQPYNENDFLQLLDMLANFCGKKASRQVKIYAFYVFCLFRENNKEKRTQLIARAATLFTSADRIAMYDQKHLLGRAFYFIYEGEKWSQADSQLNFVLNQGSPNIQAYLGKACIAFNKQEYRNALAFYRKALRLQPNCSPSVRLGIGHCFARLGNPQKARLAFQRALDLDPESVEALVGLAILDLNEKTQESIKQGVQKLSKAYNLDPTNPMVLNHLADHFFYKKEYDKVHQLAMHAFHNTENEAMRAESCYQMARALHVEGNYDKAFQYYYLATQFASPNFLLPFYGLGQMYLHRNDLEHAAIAFEKVLKAYPNNYETLKILGSLYAQSNKLDKRTQAKQLFKQVTESQPDDVEAWIEYAQLLENDTSGALSAYLNALNILENVQLEVSPEILNNIGVLYFMKNEHTKADSFLNRAYDRIREEQLQEEEASGIDGEEQASHLRYPAPLMSTTTANAILELHRRTVTTSGDVASSSAGGGDNYYHDLAVTVRYNQARLHEAMNRPDLAEAAYKSILLQHPTYVDCYIRLGCIARDRGQLRDASLWFREVLDVNPDHPDAWSLLGQMHLSRGEVEAAQRKFERIIRQPKYRADAYCRITLGNVWLRSLHHHHRYNANSNQTQQHQQQQGRDKDRRRRHEARALSCYKAVLSADPRNIWAAHGIGCVLAHKGFINEARDVFAQVREATADFPDVWMNIAHVYVEQKQYTAAIQMFVNPFQYENCIRKFNKSSDTELLLYLARAYFKANQLKECKTVLLKARYVKPWDPLLTFNLALVQKRMAVLVLKDEASSFAAVCEAISDLSMARCTFEHISKSSEIVNQSISLDEARACHDLLSQAKYHLDRAKSREEQERLFRQRQEEEREAQRRKQAELQAKAEALRLERERRLEEERGKFIEKAKQISLESSALEKKLRKSAGGKKRGADEDGFIDDGVDGSSSSGDDVNHEKVIGETDDGISKKNVKRLKKSLRGAVEAKRRKNSSSKESSERRRSHHHHHHHQHHHHHHHSNDEEKLPARQRGRVVSKALISDDDDSGSSSGDEDVEETKIQHQKLVDAQREEVESLERSPLHQRKRKGALDSLSESSDNKSMLNEGSNKDEKAEDRKSVREGWKRKSNGNESSNNEDGGGGTAKRARMLESGSSDSEASDTREQQEVKTSPRKNVASWLGSSSSSSEDES</sequence>
<feature type="repeat" description="TPR" evidence="3">
    <location>
        <begin position="376"/>
        <end position="409"/>
    </location>
</feature>
<dbReference type="GO" id="GO:0006355">
    <property type="term" value="P:regulation of DNA-templated transcription"/>
    <property type="evidence" value="ECO:0007669"/>
    <property type="project" value="InterPro"/>
</dbReference>
<name>A0A158RAH5_TAEAS</name>
<evidence type="ECO:0000313" key="7">
    <source>
        <dbReference type="Proteomes" id="UP000282613"/>
    </source>
</evidence>
<dbReference type="FunFam" id="1.25.40.10:FF:000322">
    <property type="entry name" value="RNA polymerase-associated protein CTR9 homolog"/>
    <property type="match status" value="1"/>
</dbReference>
<keyword evidence="7" id="KW-1185">Reference proteome</keyword>
<feature type="region of interest" description="Disordered" evidence="5">
    <location>
        <begin position="707"/>
        <end position="728"/>
    </location>
</feature>
<feature type="coiled-coil region" evidence="4">
    <location>
        <begin position="936"/>
        <end position="984"/>
    </location>
</feature>
<dbReference type="GO" id="GO:0000993">
    <property type="term" value="F:RNA polymerase II complex binding"/>
    <property type="evidence" value="ECO:0007669"/>
    <property type="project" value="TreeGrafter"/>
</dbReference>
<evidence type="ECO:0000313" key="6">
    <source>
        <dbReference type="EMBL" id="VDK42975.1"/>
    </source>
</evidence>
<dbReference type="Pfam" id="PF13432">
    <property type="entry name" value="TPR_16"/>
    <property type="match status" value="2"/>
</dbReference>
<dbReference type="InterPro" id="IPR019734">
    <property type="entry name" value="TPR_rpt"/>
</dbReference>
<dbReference type="InterPro" id="IPR031101">
    <property type="entry name" value="Ctr9"/>
</dbReference>
<evidence type="ECO:0000256" key="2">
    <source>
        <dbReference type="ARBA" id="ARBA00022803"/>
    </source>
</evidence>
<dbReference type="SUPFAM" id="SSF48452">
    <property type="entry name" value="TPR-like"/>
    <property type="match status" value="3"/>
</dbReference>
<evidence type="ECO:0000256" key="1">
    <source>
        <dbReference type="ARBA" id="ARBA00022737"/>
    </source>
</evidence>
<dbReference type="Pfam" id="PF13181">
    <property type="entry name" value="TPR_8"/>
    <property type="match status" value="2"/>
</dbReference>
<dbReference type="PANTHER" id="PTHR14027:SF2">
    <property type="entry name" value="RNA POLYMERASE-ASSOCIATED PROTEIN CTR9 HOMOLOG"/>
    <property type="match status" value="1"/>
</dbReference>
<dbReference type="WBParaSite" id="TASK_0000935601-mRNA-1">
    <property type="protein sequence ID" value="TASK_0000935601-mRNA-1"/>
    <property type="gene ID" value="TASK_0000935601"/>
</dbReference>
<feature type="compositionally biased region" description="Basic and acidic residues" evidence="5">
    <location>
        <begin position="1137"/>
        <end position="1160"/>
    </location>
</feature>
<feature type="compositionally biased region" description="Basic residues" evidence="5">
    <location>
        <begin position="1052"/>
        <end position="1061"/>
    </location>
</feature>
<dbReference type="EMBL" id="UYRS01019112">
    <property type="protein sequence ID" value="VDK42975.1"/>
    <property type="molecule type" value="Genomic_DNA"/>
</dbReference>
<keyword evidence="4" id="KW-0175">Coiled coil</keyword>
<feature type="region of interest" description="Disordered" evidence="5">
    <location>
        <begin position="1006"/>
        <end position="1270"/>
    </location>
</feature>
<dbReference type="InterPro" id="IPR011990">
    <property type="entry name" value="TPR-like_helical_dom_sf"/>
</dbReference>
<feature type="repeat" description="TPR" evidence="3">
    <location>
        <begin position="233"/>
        <end position="266"/>
    </location>
</feature>
<reference evidence="6 7" key="2">
    <citation type="submission" date="2018-11" db="EMBL/GenBank/DDBJ databases">
        <authorList>
            <consortium name="Pathogen Informatics"/>
        </authorList>
    </citation>
    <scope>NUCLEOTIDE SEQUENCE [LARGE SCALE GENOMIC DNA]</scope>
</reference>
<reference evidence="8" key="1">
    <citation type="submission" date="2016-04" db="UniProtKB">
        <authorList>
            <consortium name="WormBaseParasite"/>
        </authorList>
    </citation>
    <scope>IDENTIFICATION</scope>
</reference>
<accession>A0A158RAH5</accession>
<keyword evidence="2 3" id="KW-0802">TPR repeat</keyword>
<dbReference type="FunFam" id="1.25.40.10:FF:000162">
    <property type="entry name" value="CTR9 homolog, Paf1/RNA polymerase II complex component"/>
    <property type="match status" value="1"/>
</dbReference>
<protein>
    <submittedName>
        <fullName evidence="8">RNA polymerase-associated protein CTR9 homolog</fullName>
    </submittedName>
</protein>
<feature type="compositionally biased region" description="Basic and acidic residues" evidence="5">
    <location>
        <begin position="1187"/>
        <end position="1204"/>
    </location>
</feature>
<dbReference type="Gene3D" id="1.25.40.10">
    <property type="entry name" value="Tetratricopeptide repeat domain"/>
    <property type="match status" value="5"/>
</dbReference>
<feature type="compositionally biased region" description="Basic residues" evidence="5">
    <location>
        <begin position="1082"/>
        <end position="1099"/>
    </location>
</feature>
<dbReference type="GO" id="GO:0016593">
    <property type="term" value="C:Cdc73/Paf1 complex"/>
    <property type="evidence" value="ECO:0007669"/>
    <property type="project" value="TreeGrafter"/>
</dbReference>
<feature type="repeat" description="TPR" evidence="3">
    <location>
        <begin position="198"/>
        <end position="231"/>
    </location>
</feature>
<evidence type="ECO:0000313" key="8">
    <source>
        <dbReference type="WBParaSite" id="TASK_0000935601-mRNA-1"/>
    </source>
</evidence>
<dbReference type="Proteomes" id="UP000282613">
    <property type="component" value="Unassembled WGS sequence"/>
</dbReference>
<organism evidence="8">
    <name type="scientific">Taenia asiatica</name>
    <name type="common">Asian tapeworm</name>
    <dbReference type="NCBI Taxonomy" id="60517"/>
    <lineage>
        <taxon>Eukaryota</taxon>
        <taxon>Metazoa</taxon>
        <taxon>Spiralia</taxon>
        <taxon>Lophotrochozoa</taxon>
        <taxon>Platyhelminthes</taxon>
        <taxon>Cestoda</taxon>
        <taxon>Eucestoda</taxon>
        <taxon>Cyclophyllidea</taxon>
        <taxon>Taeniidae</taxon>
        <taxon>Taenia</taxon>
    </lineage>
</organism>
<feature type="compositionally biased region" description="Low complexity" evidence="5">
    <location>
        <begin position="1261"/>
        <end position="1270"/>
    </location>
</feature>
<keyword evidence="1" id="KW-0677">Repeat</keyword>
<evidence type="ECO:0000256" key="5">
    <source>
        <dbReference type="SAM" id="MobiDB-lite"/>
    </source>
</evidence>